<evidence type="ECO:0000256" key="1">
    <source>
        <dbReference type="SAM" id="MobiDB-lite"/>
    </source>
</evidence>
<feature type="compositionally biased region" description="Low complexity" evidence="1">
    <location>
        <begin position="405"/>
        <end position="418"/>
    </location>
</feature>
<dbReference type="EMBL" id="WIUZ02000005">
    <property type="protein sequence ID" value="KAF9786939.1"/>
    <property type="molecule type" value="Genomic_DNA"/>
</dbReference>
<feature type="region of interest" description="Disordered" evidence="1">
    <location>
        <begin position="246"/>
        <end position="269"/>
    </location>
</feature>
<dbReference type="AlphaFoldDB" id="A0A9P6HK01"/>
<gene>
    <name evidence="2" type="ORF">BJ322DRAFT_1052828</name>
</gene>
<reference evidence="2" key="2">
    <citation type="submission" date="2020-11" db="EMBL/GenBank/DDBJ databases">
        <authorList>
            <consortium name="DOE Joint Genome Institute"/>
            <person name="Kuo A."/>
            <person name="Miyauchi S."/>
            <person name="Kiss E."/>
            <person name="Drula E."/>
            <person name="Kohler A."/>
            <person name="Sanchez-Garcia M."/>
            <person name="Andreopoulos B."/>
            <person name="Barry K.W."/>
            <person name="Bonito G."/>
            <person name="Buee M."/>
            <person name="Carver A."/>
            <person name="Chen C."/>
            <person name="Cichocki N."/>
            <person name="Clum A."/>
            <person name="Culley D."/>
            <person name="Crous P.W."/>
            <person name="Fauchery L."/>
            <person name="Girlanda M."/>
            <person name="Hayes R."/>
            <person name="Keri Z."/>
            <person name="Labutti K."/>
            <person name="Lipzen A."/>
            <person name="Lombard V."/>
            <person name="Magnuson J."/>
            <person name="Maillard F."/>
            <person name="Morin E."/>
            <person name="Murat C."/>
            <person name="Nolan M."/>
            <person name="Ohm R."/>
            <person name="Pangilinan J."/>
            <person name="Pereira M."/>
            <person name="Perotto S."/>
            <person name="Peter M."/>
            <person name="Riley R."/>
            <person name="Sitrit Y."/>
            <person name="Stielow B."/>
            <person name="Szollosi G."/>
            <person name="Zifcakova L."/>
            <person name="Stursova M."/>
            <person name="Spatafora J.W."/>
            <person name="Tedersoo L."/>
            <person name="Vaario L.-M."/>
            <person name="Yamada A."/>
            <person name="Yan M."/>
            <person name="Wang P."/>
            <person name="Xu J."/>
            <person name="Bruns T."/>
            <person name="Baldrian P."/>
            <person name="Vilgalys R."/>
            <person name="Henrissat B."/>
            <person name="Grigoriev I.V."/>
            <person name="Hibbett D."/>
            <person name="Nagy L.G."/>
            <person name="Martin F.M."/>
        </authorList>
    </citation>
    <scope>NUCLEOTIDE SEQUENCE</scope>
    <source>
        <strain evidence="2">UH-Tt-Lm1</strain>
    </source>
</reference>
<sequence>MASGDRSSFPEIPGAWISQELDLDLSLPASLTPPSSKQTAYIGTSLGWSSNPPPSCDPPPSSTASVVHSTPRASYDPLGNGTCDHRVKRASFPMYFAPKIAEEASPQSTLSLFHETPLHSPIDAPPFPLPREPTRTSSGDTSSIYSGVTGLTFDPPVSPLSKCNSDFGFPTSQEDMARIGFASRESLNYSVIDACPSPAPINIITSIPSIASDLQLHNFLISDEQPIERHSAYFSVAEDIDNFSVSQRSDEEVEPAHEASTSSGSDSYIPSAEEAHHQIFWQENPAPHRPTVRVEVRSNVLQSHGEGTMRQESFSYACESLPYDAGLRPHAYVDNQEHTTHGKHHLEAITEDVRSMDEFMEGHVADKSKRPTIFRRLVQGKKISKLIAFGPLKSQKPPNRFSVDSRATSLQSQAASSSMTNSAYHDSGTSNHSNRPGCSPSLTPSSSPPPYAVLPKKRHRAIFRRTWSGPRPLSMFVIPKPGIEGKLTPSPRELSTCLPADVNHPPLSPPTSPEMQNAQISEADIHGRSYGPSRLVNWDIV</sequence>
<reference evidence="2" key="1">
    <citation type="journal article" date="2020" name="Nat. Commun.">
        <title>Large-scale genome sequencing of mycorrhizal fungi provides insights into the early evolution of symbiotic traits.</title>
        <authorList>
            <person name="Miyauchi S."/>
            <person name="Kiss E."/>
            <person name="Kuo A."/>
            <person name="Drula E."/>
            <person name="Kohler A."/>
            <person name="Sanchez-Garcia M."/>
            <person name="Morin E."/>
            <person name="Andreopoulos B."/>
            <person name="Barry K.W."/>
            <person name="Bonito G."/>
            <person name="Buee M."/>
            <person name="Carver A."/>
            <person name="Chen C."/>
            <person name="Cichocki N."/>
            <person name="Clum A."/>
            <person name="Culley D."/>
            <person name="Crous P.W."/>
            <person name="Fauchery L."/>
            <person name="Girlanda M."/>
            <person name="Hayes R.D."/>
            <person name="Keri Z."/>
            <person name="LaButti K."/>
            <person name="Lipzen A."/>
            <person name="Lombard V."/>
            <person name="Magnuson J."/>
            <person name="Maillard F."/>
            <person name="Murat C."/>
            <person name="Nolan M."/>
            <person name="Ohm R.A."/>
            <person name="Pangilinan J."/>
            <person name="Pereira M.F."/>
            <person name="Perotto S."/>
            <person name="Peter M."/>
            <person name="Pfister S."/>
            <person name="Riley R."/>
            <person name="Sitrit Y."/>
            <person name="Stielow J.B."/>
            <person name="Szollosi G."/>
            <person name="Zifcakova L."/>
            <person name="Stursova M."/>
            <person name="Spatafora J.W."/>
            <person name="Tedersoo L."/>
            <person name="Vaario L.M."/>
            <person name="Yamada A."/>
            <person name="Yan M."/>
            <person name="Wang P."/>
            <person name="Xu J."/>
            <person name="Bruns T."/>
            <person name="Baldrian P."/>
            <person name="Vilgalys R."/>
            <person name="Dunand C."/>
            <person name="Henrissat B."/>
            <person name="Grigoriev I.V."/>
            <person name="Hibbett D."/>
            <person name="Nagy L.G."/>
            <person name="Martin F.M."/>
        </authorList>
    </citation>
    <scope>NUCLEOTIDE SEQUENCE</scope>
    <source>
        <strain evidence="2">UH-Tt-Lm1</strain>
    </source>
</reference>
<evidence type="ECO:0000313" key="2">
    <source>
        <dbReference type="EMBL" id="KAF9786939.1"/>
    </source>
</evidence>
<feature type="region of interest" description="Disordered" evidence="1">
    <location>
        <begin position="32"/>
        <end position="80"/>
    </location>
</feature>
<evidence type="ECO:0000313" key="3">
    <source>
        <dbReference type="Proteomes" id="UP000736335"/>
    </source>
</evidence>
<accession>A0A9P6HK01</accession>
<feature type="compositionally biased region" description="Polar residues" evidence="1">
    <location>
        <begin position="259"/>
        <end position="268"/>
    </location>
</feature>
<organism evidence="2 3">
    <name type="scientific">Thelephora terrestris</name>
    <dbReference type="NCBI Taxonomy" id="56493"/>
    <lineage>
        <taxon>Eukaryota</taxon>
        <taxon>Fungi</taxon>
        <taxon>Dikarya</taxon>
        <taxon>Basidiomycota</taxon>
        <taxon>Agaricomycotina</taxon>
        <taxon>Agaricomycetes</taxon>
        <taxon>Thelephorales</taxon>
        <taxon>Thelephoraceae</taxon>
        <taxon>Thelephora</taxon>
    </lineage>
</organism>
<feature type="compositionally biased region" description="Pro residues" evidence="1">
    <location>
        <begin position="51"/>
        <end position="61"/>
    </location>
</feature>
<name>A0A9P6HK01_9AGAM</name>
<feature type="compositionally biased region" description="Polar residues" evidence="1">
    <location>
        <begin position="419"/>
        <end position="436"/>
    </location>
</feature>
<feature type="compositionally biased region" description="Polar residues" evidence="1">
    <location>
        <begin position="37"/>
        <end position="48"/>
    </location>
</feature>
<feature type="region of interest" description="Disordered" evidence="1">
    <location>
        <begin position="122"/>
        <end position="143"/>
    </location>
</feature>
<protein>
    <submittedName>
        <fullName evidence="2">Uncharacterized protein</fullName>
    </submittedName>
</protein>
<feature type="region of interest" description="Disordered" evidence="1">
    <location>
        <begin position="389"/>
        <end position="455"/>
    </location>
</feature>
<proteinExistence type="predicted"/>
<dbReference type="Proteomes" id="UP000736335">
    <property type="component" value="Unassembled WGS sequence"/>
</dbReference>
<keyword evidence="3" id="KW-1185">Reference proteome</keyword>
<dbReference type="OrthoDB" id="10477167at2759"/>
<comment type="caution">
    <text evidence="2">The sequence shown here is derived from an EMBL/GenBank/DDBJ whole genome shotgun (WGS) entry which is preliminary data.</text>
</comment>
<feature type="compositionally biased region" description="Basic and acidic residues" evidence="1">
    <location>
        <begin position="248"/>
        <end position="257"/>
    </location>
</feature>